<feature type="domain" description="Extradiol ring-cleavage dioxygenase class III enzyme subunit B" evidence="7">
    <location>
        <begin position="38"/>
        <end position="252"/>
    </location>
</feature>
<evidence type="ECO:0000256" key="4">
    <source>
        <dbReference type="ARBA" id="ARBA00022833"/>
    </source>
</evidence>
<feature type="region of interest" description="Disordered" evidence="6">
    <location>
        <begin position="1"/>
        <end position="20"/>
    </location>
</feature>
<organism evidence="8 9">
    <name type="scientific">Terracoccus luteus</name>
    <dbReference type="NCBI Taxonomy" id="53356"/>
    <lineage>
        <taxon>Bacteria</taxon>
        <taxon>Bacillati</taxon>
        <taxon>Actinomycetota</taxon>
        <taxon>Actinomycetes</taxon>
        <taxon>Micrococcales</taxon>
        <taxon>Intrasporangiaceae</taxon>
        <taxon>Terracoccus</taxon>
    </lineage>
</organism>
<dbReference type="PANTHER" id="PTHR30096:SF0">
    <property type="entry name" value="4,5-DOPA DIOXYGENASE EXTRADIOL-LIKE PROTEIN"/>
    <property type="match status" value="1"/>
</dbReference>
<protein>
    <submittedName>
        <fullName evidence="8">4,5-DOPA dioxygenase extradiol</fullName>
    </submittedName>
</protein>
<dbReference type="InterPro" id="IPR014436">
    <property type="entry name" value="Extradiol_dOase_DODA"/>
</dbReference>
<name>A0A495Y2D2_9MICO</name>
<dbReference type="Pfam" id="PF02900">
    <property type="entry name" value="LigB"/>
    <property type="match status" value="1"/>
</dbReference>
<keyword evidence="8" id="KW-0223">Dioxygenase</keyword>
<dbReference type="EMBL" id="RBXT01000001">
    <property type="protein sequence ID" value="RKT79033.1"/>
    <property type="molecule type" value="Genomic_DNA"/>
</dbReference>
<keyword evidence="4" id="KW-0862">Zinc</keyword>
<gene>
    <name evidence="8" type="ORF">DFJ68_2488</name>
</gene>
<evidence type="ECO:0000256" key="3">
    <source>
        <dbReference type="ARBA" id="ARBA00022723"/>
    </source>
</evidence>
<dbReference type="PANTHER" id="PTHR30096">
    <property type="entry name" value="4,5-DOPA DIOXYGENASE EXTRADIOL-LIKE PROTEIN"/>
    <property type="match status" value="1"/>
</dbReference>
<evidence type="ECO:0000259" key="7">
    <source>
        <dbReference type="Pfam" id="PF02900"/>
    </source>
</evidence>
<dbReference type="OrthoDB" id="9790889at2"/>
<keyword evidence="9" id="KW-1185">Reference proteome</keyword>
<evidence type="ECO:0000313" key="9">
    <source>
        <dbReference type="Proteomes" id="UP000278440"/>
    </source>
</evidence>
<dbReference type="Proteomes" id="UP000278440">
    <property type="component" value="Unassembled WGS sequence"/>
</dbReference>
<dbReference type="AlphaFoldDB" id="A0A495Y2D2"/>
<evidence type="ECO:0000256" key="5">
    <source>
        <dbReference type="ARBA" id="ARBA00023002"/>
    </source>
</evidence>
<dbReference type="SUPFAM" id="SSF53213">
    <property type="entry name" value="LigB-like"/>
    <property type="match status" value="1"/>
</dbReference>
<comment type="caution">
    <text evidence="8">The sequence shown here is derived from an EMBL/GenBank/DDBJ whole genome shotgun (WGS) entry which is preliminary data.</text>
</comment>
<feature type="compositionally biased region" description="Basic and acidic residues" evidence="6">
    <location>
        <begin position="1"/>
        <end position="10"/>
    </location>
</feature>
<reference evidence="8 9" key="1">
    <citation type="submission" date="2018-10" db="EMBL/GenBank/DDBJ databases">
        <title>Sequencing the genomes of 1000 actinobacteria strains.</title>
        <authorList>
            <person name="Klenk H.-P."/>
        </authorList>
    </citation>
    <scope>NUCLEOTIDE SEQUENCE [LARGE SCALE GENOMIC DNA]</scope>
    <source>
        <strain evidence="8 9">DSM 44267</strain>
    </source>
</reference>
<dbReference type="GO" id="GO:0008198">
    <property type="term" value="F:ferrous iron binding"/>
    <property type="evidence" value="ECO:0007669"/>
    <property type="project" value="InterPro"/>
</dbReference>
<proteinExistence type="inferred from homology"/>
<dbReference type="InterPro" id="IPR004183">
    <property type="entry name" value="Xdiol_dOase_suB"/>
</dbReference>
<evidence type="ECO:0000256" key="1">
    <source>
        <dbReference type="ARBA" id="ARBA00001947"/>
    </source>
</evidence>
<comment type="cofactor">
    <cofactor evidence="1">
        <name>Zn(2+)</name>
        <dbReference type="ChEBI" id="CHEBI:29105"/>
    </cofactor>
</comment>
<dbReference type="RefSeq" id="WP_121033640.1">
    <property type="nucleotide sequence ID" value="NZ_RBXT01000001.1"/>
</dbReference>
<keyword evidence="5" id="KW-0560">Oxidoreductase</keyword>
<evidence type="ECO:0000256" key="2">
    <source>
        <dbReference type="ARBA" id="ARBA00007581"/>
    </source>
</evidence>
<keyword evidence="3" id="KW-0479">Metal-binding</keyword>
<evidence type="ECO:0000313" key="8">
    <source>
        <dbReference type="EMBL" id="RKT79033.1"/>
    </source>
</evidence>
<dbReference type="GO" id="GO:0008270">
    <property type="term" value="F:zinc ion binding"/>
    <property type="evidence" value="ECO:0007669"/>
    <property type="project" value="InterPro"/>
</dbReference>
<dbReference type="GO" id="GO:0016702">
    <property type="term" value="F:oxidoreductase activity, acting on single donors with incorporation of molecular oxygen, incorporation of two atoms of oxygen"/>
    <property type="evidence" value="ECO:0007669"/>
    <property type="project" value="UniProtKB-ARBA"/>
</dbReference>
<dbReference type="PIRSF" id="PIRSF006157">
    <property type="entry name" value="Doxgns_DODA"/>
    <property type="match status" value="1"/>
</dbReference>
<sequence length="277" mass="30133">MTATTRESDRTATTSPAPVLYLSHGAPPLADDARWTGQLADWSASIDKPENVLIVSAHWEDAPTTLGTTTGAPLTYDFWGFPQHYYEVTYDAPNAPGLADDVTKLLTAPGAASSSDVHRDEQRGLDHGAYVPLKEMFPDADVPVLQMSMPTLDPRGLFDIGRRLAPLRDQGTMIVGSGFTTHNLRWFDPRAGADAAAPQASAEFDQWAQEAMQAQDVDSLLDFLAKAPAAREAHPRTEHFAPLFVTLGAAYESGGLDNRSVIDGFWFGLSKRSWQFG</sequence>
<accession>A0A495Y2D2</accession>
<comment type="similarity">
    <text evidence="2">Belongs to the DODA-type extradiol aromatic ring-opening dioxygenase family.</text>
</comment>
<dbReference type="CDD" id="cd07363">
    <property type="entry name" value="45_DOPA_Dioxygenase"/>
    <property type="match status" value="1"/>
</dbReference>
<dbReference type="Gene3D" id="3.40.830.10">
    <property type="entry name" value="LigB-like"/>
    <property type="match status" value="1"/>
</dbReference>
<evidence type="ECO:0000256" key="6">
    <source>
        <dbReference type="SAM" id="MobiDB-lite"/>
    </source>
</evidence>